<dbReference type="PANTHER" id="PTHR35526:SF3">
    <property type="entry name" value="ANTI-SIGMA-F FACTOR RSBW"/>
    <property type="match status" value="1"/>
</dbReference>
<comment type="caution">
    <text evidence="3">The sequence shown here is derived from an EMBL/GenBank/DDBJ whole genome shotgun (WGS) entry which is preliminary data.</text>
</comment>
<evidence type="ECO:0000256" key="1">
    <source>
        <dbReference type="ARBA" id="ARBA00022527"/>
    </source>
</evidence>
<name>A0ABP8WR05_9PSEU</name>
<proteinExistence type="predicted"/>
<dbReference type="RefSeq" id="WP_345381414.1">
    <property type="nucleotide sequence ID" value="NZ_BAABIC010000010.1"/>
</dbReference>
<reference evidence="4" key="1">
    <citation type="journal article" date="2019" name="Int. J. Syst. Evol. Microbiol.">
        <title>The Global Catalogue of Microorganisms (GCM) 10K type strain sequencing project: providing services to taxonomists for standard genome sequencing and annotation.</title>
        <authorList>
            <consortium name="The Broad Institute Genomics Platform"/>
            <consortium name="The Broad Institute Genome Sequencing Center for Infectious Disease"/>
            <person name="Wu L."/>
            <person name="Ma J."/>
        </authorList>
    </citation>
    <scope>NUCLEOTIDE SEQUENCE [LARGE SCALE GENOMIC DNA]</scope>
    <source>
        <strain evidence="4">JCM 18055</strain>
    </source>
</reference>
<sequence>MRRNDLTCRVDDGPVPVLVLAGPLTVRTAPRAETDLRKLLFDRGSVLVDVRDLDPVVPALLALFTSTLTAAGGWPSARLVLVTGPGPVATALRRSGVLQEIRIAPDREHGRALLGLRPTRIRRLTELPDTVVGVRFARVLVREACREWELVSGVPARAELVADELVANALVHGRGRRSLLLTLDRGGLRVGVRDEGIDMPDPDTSGGQGLHVVAELADGWGATRHEVGKTVWAVLRTR</sequence>
<accession>A0ABP8WR05</accession>
<dbReference type="Gene3D" id="3.30.565.10">
    <property type="entry name" value="Histidine kinase-like ATPase, C-terminal domain"/>
    <property type="match status" value="1"/>
</dbReference>
<dbReference type="SUPFAM" id="SSF52091">
    <property type="entry name" value="SpoIIaa-like"/>
    <property type="match status" value="1"/>
</dbReference>
<dbReference type="InterPro" id="IPR036890">
    <property type="entry name" value="HATPase_C_sf"/>
</dbReference>
<evidence type="ECO:0000259" key="2">
    <source>
        <dbReference type="Pfam" id="PF13581"/>
    </source>
</evidence>
<keyword evidence="4" id="KW-1185">Reference proteome</keyword>
<protein>
    <recommendedName>
        <fullName evidence="2">Histidine kinase/HSP90-like ATPase domain-containing protein</fullName>
    </recommendedName>
</protein>
<keyword evidence="1" id="KW-0808">Transferase</keyword>
<dbReference type="InterPro" id="IPR036513">
    <property type="entry name" value="STAS_dom_sf"/>
</dbReference>
<dbReference type="InterPro" id="IPR050267">
    <property type="entry name" value="Anti-sigma-factor_SerPK"/>
</dbReference>
<dbReference type="SUPFAM" id="SSF55874">
    <property type="entry name" value="ATPase domain of HSP90 chaperone/DNA topoisomerase II/histidine kinase"/>
    <property type="match status" value="1"/>
</dbReference>
<dbReference type="Proteomes" id="UP001500325">
    <property type="component" value="Unassembled WGS sequence"/>
</dbReference>
<dbReference type="EMBL" id="BAABIC010000010">
    <property type="protein sequence ID" value="GAA4693180.1"/>
    <property type="molecule type" value="Genomic_DNA"/>
</dbReference>
<keyword evidence="1" id="KW-0418">Kinase</keyword>
<evidence type="ECO:0000313" key="3">
    <source>
        <dbReference type="EMBL" id="GAA4693180.1"/>
    </source>
</evidence>
<dbReference type="Pfam" id="PF13581">
    <property type="entry name" value="HATPase_c_2"/>
    <property type="match status" value="1"/>
</dbReference>
<dbReference type="PANTHER" id="PTHR35526">
    <property type="entry name" value="ANTI-SIGMA-F FACTOR RSBW-RELATED"/>
    <property type="match status" value="1"/>
</dbReference>
<gene>
    <name evidence="3" type="ORF">GCM10023215_32970</name>
</gene>
<organism evidence="3 4">
    <name type="scientific">Pseudonocardia yuanmonensis</name>
    <dbReference type="NCBI Taxonomy" id="1095914"/>
    <lineage>
        <taxon>Bacteria</taxon>
        <taxon>Bacillati</taxon>
        <taxon>Actinomycetota</taxon>
        <taxon>Actinomycetes</taxon>
        <taxon>Pseudonocardiales</taxon>
        <taxon>Pseudonocardiaceae</taxon>
        <taxon>Pseudonocardia</taxon>
    </lineage>
</organism>
<dbReference type="InterPro" id="IPR003594">
    <property type="entry name" value="HATPase_dom"/>
</dbReference>
<dbReference type="CDD" id="cd16936">
    <property type="entry name" value="HATPase_RsbW-like"/>
    <property type="match status" value="1"/>
</dbReference>
<keyword evidence="1" id="KW-0723">Serine/threonine-protein kinase</keyword>
<dbReference type="Gene3D" id="3.30.750.24">
    <property type="entry name" value="STAS domain"/>
    <property type="match status" value="1"/>
</dbReference>
<evidence type="ECO:0000313" key="4">
    <source>
        <dbReference type="Proteomes" id="UP001500325"/>
    </source>
</evidence>
<feature type="domain" description="Histidine kinase/HSP90-like ATPase" evidence="2">
    <location>
        <begin position="134"/>
        <end position="234"/>
    </location>
</feature>